<dbReference type="Proteomes" id="UP001630127">
    <property type="component" value="Unassembled WGS sequence"/>
</dbReference>
<comment type="caution">
    <text evidence="1">The sequence shown here is derived from an EMBL/GenBank/DDBJ whole genome shotgun (WGS) entry which is preliminary data.</text>
</comment>
<dbReference type="EMBL" id="JBJUIK010000002">
    <property type="protein sequence ID" value="KAL3534379.1"/>
    <property type="molecule type" value="Genomic_DNA"/>
</dbReference>
<evidence type="ECO:0000313" key="1">
    <source>
        <dbReference type="EMBL" id="KAL3534379.1"/>
    </source>
</evidence>
<accession>A0ABD3ATP9</accession>
<organism evidence="1 2">
    <name type="scientific">Cinchona calisaya</name>
    <dbReference type="NCBI Taxonomy" id="153742"/>
    <lineage>
        <taxon>Eukaryota</taxon>
        <taxon>Viridiplantae</taxon>
        <taxon>Streptophyta</taxon>
        <taxon>Embryophyta</taxon>
        <taxon>Tracheophyta</taxon>
        <taxon>Spermatophyta</taxon>
        <taxon>Magnoliopsida</taxon>
        <taxon>eudicotyledons</taxon>
        <taxon>Gunneridae</taxon>
        <taxon>Pentapetalae</taxon>
        <taxon>asterids</taxon>
        <taxon>lamiids</taxon>
        <taxon>Gentianales</taxon>
        <taxon>Rubiaceae</taxon>
        <taxon>Cinchonoideae</taxon>
        <taxon>Cinchoneae</taxon>
        <taxon>Cinchona</taxon>
    </lineage>
</organism>
<keyword evidence="2" id="KW-1185">Reference proteome</keyword>
<evidence type="ECO:0000313" key="2">
    <source>
        <dbReference type="Proteomes" id="UP001630127"/>
    </source>
</evidence>
<gene>
    <name evidence="1" type="ORF">ACH5RR_002840</name>
</gene>
<name>A0ABD3ATP9_9GENT</name>
<protein>
    <recommendedName>
        <fullName evidence="3">Reverse transcriptase</fullName>
    </recommendedName>
</protein>
<dbReference type="AlphaFoldDB" id="A0ABD3ATP9"/>
<reference evidence="1 2" key="1">
    <citation type="submission" date="2024-11" db="EMBL/GenBank/DDBJ databases">
        <title>A near-complete genome assembly of Cinchona calisaya.</title>
        <authorList>
            <person name="Lian D.C."/>
            <person name="Zhao X.W."/>
            <person name="Wei L."/>
        </authorList>
    </citation>
    <scope>NUCLEOTIDE SEQUENCE [LARGE SCALE GENOMIC DNA]</scope>
    <source>
        <tissue evidence="1">Nenye</tissue>
    </source>
</reference>
<proteinExistence type="predicted"/>
<evidence type="ECO:0008006" key="3">
    <source>
        <dbReference type="Google" id="ProtNLM"/>
    </source>
</evidence>
<sequence>MITHEFLHFLNGIVLWQRSLTCLKLMIGLSDNFLKRVMVRMGFHAKWIYLVMKCLTSVSYSFKINGNVSGYIKPSRGIRQGDPLSHYFSLICTKGLSSLLSQAIGNKGVTGLKISREP</sequence>